<dbReference type="EMBL" id="PJEX01000338">
    <property type="protein sequence ID" value="TKW51057.1"/>
    <property type="molecule type" value="Genomic_DNA"/>
</dbReference>
<evidence type="ECO:0000313" key="2">
    <source>
        <dbReference type="EMBL" id="TKW51057.1"/>
    </source>
</evidence>
<accession>A0A4U6XBF2</accession>
<reference evidence="2 3" key="1">
    <citation type="journal article" date="2019" name="PLoS ONE">
        <title>Comparative genome analysis indicates high evolutionary potential of pathogenicity genes in Colletotrichum tanaceti.</title>
        <authorList>
            <person name="Lelwala R.V."/>
            <person name="Korhonen P.K."/>
            <person name="Young N.D."/>
            <person name="Scott J.B."/>
            <person name="Ades P.A."/>
            <person name="Gasser R.B."/>
            <person name="Taylor P.W.J."/>
        </authorList>
    </citation>
    <scope>NUCLEOTIDE SEQUENCE [LARGE SCALE GENOMIC DNA]</scope>
    <source>
        <strain evidence="2">BRIP57314</strain>
    </source>
</reference>
<evidence type="ECO:0000256" key="1">
    <source>
        <dbReference type="SAM" id="SignalP"/>
    </source>
</evidence>
<organism evidence="2 3">
    <name type="scientific">Colletotrichum tanaceti</name>
    <dbReference type="NCBI Taxonomy" id="1306861"/>
    <lineage>
        <taxon>Eukaryota</taxon>
        <taxon>Fungi</taxon>
        <taxon>Dikarya</taxon>
        <taxon>Ascomycota</taxon>
        <taxon>Pezizomycotina</taxon>
        <taxon>Sordariomycetes</taxon>
        <taxon>Hypocreomycetidae</taxon>
        <taxon>Glomerellales</taxon>
        <taxon>Glomerellaceae</taxon>
        <taxon>Colletotrichum</taxon>
        <taxon>Colletotrichum destructivum species complex</taxon>
    </lineage>
</organism>
<feature type="chain" id="PRO_5020866325" evidence="1">
    <location>
        <begin position="24"/>
        <end position="162"/>
    </location>
</feature>
<keyword evidence="1" id="KW-0732">Signal</keyword>
<name>A0A4U6XBF2_9PEZI</name>
<dbReference type="AlphaFoldDB" id="A0A4U6XBF2"/>
<feature type="signal peptide" evidence="1">
    <location>
        <begin position="1"/>
        <end position="23"/>
    </location>
</feature>
<protein>
    <submittedName>
        <fullName evidence="2">Uncharacterized protein</fullName>
    </submittedName>
</protein>
<keyword evidence="3" id="KW-1185">Reference proteome</keyword>
<gene>
    <name evidence="2" type="ORF">CTA1_9474</name>
</gene>
<comment type="caution">
    <text evidence="2">The sequence shown here is derived from an EMBL/GenBank/DDBJ whole genome shotgun (WGS) entry which is preliminary data.</text>
</comment>
<evidence type="ECO:0000313" key="3">
    <source>
        <dbReference type="Proteomes" id="UP000310108"/>
    </source>
</evidence>
<dbReference type="Proteomes" id="UP000310108">
    <property type="component" value="Unassembled WGS sequence"/>
</dbReference>
<dbReference type="STRING" id="1306861.A0A4U6XBF2"/>
<sequence length="162" mass="18505">MHYSRCLPFLALFASSAVVLVTARSVPLKSGDQCNKAPESANPEYSFYTFFLDPEFKNRARKGGFERIGVRQYCHAFGDYNTPTENWGYSDMNRFGPENPYTIWVPRCKKTDNRHVHSYMVFLVGHSNAHVLGSCGLDRAICTEKRTKHVDLKDITPWTCTV</sequence>
<proteinExistence type="predicted"/>